<organism evidence="1 2">
    <name type="scientific">Trichlorobacter lovleyi (strain ATCC BAA-1151 / DSM 17278 / SZ)</name>
    <name type="common">Geobacter lovleyi</name>
    <dbReference type="NCBI Taxonomy" id="398767"/>
    <lineage>
        <taxon>Bacteria</taxon>
        <taxon>Pseudomonadati</taxon>
        <taxon>Thermodesulfobacteriota</taxon>
        <taxon>Desulfuromonadia</taxon>
        <taxon>Geobacterales</taxon>
        <taxon>Geobacteraceae</taxon>
        <taxon>Trichlorobacter</taxon>
    </lineage>
</organism>
<evidence type="ECO:0000313" key="1">
    <source>
        <dbReference type="EMBL" id="ACD94220.1"/>
    </source>
</evidence>
<keyword evidence="2" id="KW-1185">Reference proteome</keyword>
<dbReference type="HOGENOM" id="CLU_2734270_0_0_7"/>
<sequence length="71" mass="8546">MATKPIPNLLTDATPEEMNADFEIMQRNRECRMKEHPPTAQQMAVFQQQFNEFIHHRRRPFEPMVETMMKL</sequence>
<dbReference type="EMBL" id="CP001089">
    <property type="protein sequence ID" value="ACD94220.1"/>
    <property type="molecule type" value="Genomic_DNA"/>
</dbReference>
<dbReference type="RefSeq" id="WP_012468576.1">
    <property type="nucleotide sequence ID" value="NC_010814.1"/>
</dbReference>
<protein>
    <submittedName>
        <fullName evidence="1">Uncharacterized protein</fullName>
    </submittedName>
</protein>
<proteinExistence type="predicted"/>
<dbReference type="STRING" id="398767.Glov_0492"/>
<dbReference type="AlphaFoldDB" id="B3E2G7"/>
<gene>
    <name evidence="1" type="ordered locus">Glov_0492</name>
</gene>
<name>B3E2G7_TRIL1</name>
<evidence type="ECO:0000313" key="2">
    <source>
        <dbReference type="Proteomes" id="UP000002420"/>
    </source>
</evidence>
<dbReference type="KEGG" id="glo:Glov_0492"/>
<reference evidence="1 2" key="1">
    <citation type="submission" date="2008-05" db="EMBL/GenBank/DDBJ databases">
        <title>Complete sequence of chromosome of Geobacter lovleyi SZ.</title>
        <authorList>
            <consortium name="US DOE Joint Genome Institute"/>
            <person name="Lucas S."/>
            <person name="Copeland A."/>
            <person name="Lapidus A."/>
            <person name="Glavina del Rio T."/>
            <person name="Dalin E."/>
            <person name="Tice H."/>
            <person name="Bruce D."/>
            <person name="Goodwin L."/>
            <person name="Pitluck S."/>
            <person name="Chertkov O."/>
            <person name="Meincke L."/>
            <person name="Brettin T."/>
            <person name="Detter J.C."/>
            <person name="Han C."/>
            <person name="Tapia R."/>
            <person name="Kuske C.R."/>
            <person name="Schmutz J."/>
            <person name="Larimer F."/>
            <person name="Land M."/>
            <person name="Hauser L."/>
            <person name="Kyrpides N."/>
            <person name="Mikhailova N."/>
            <person name="Sung Y."/>
            <person name="Fletcher K.E."/>
            <person name="Ritalahti K.M."/>
            <person name="Loeffler F.E."/>
            <person name="Richardson P."/>
        </authorList>
    </citation>
    <scope>NUCLEOTIDE SEQUENCE [LARGE SCALE GENOMIC DNA]</scope>
    <source>
        <strain evidence="2">ATCC BAA-1151 / DSM 17278 / SZ</strain>
    </source>
</reference>
<dbReference type="Proteomes" id="UP000002420">
    <property type="component" value="Chromosome"/>
</dbReference>
<accession>B3E2G7</accession>